<feature type="region of interest" description="Disordered" evidence="1">
    <location>
        <begin position="354"/>
        <end position="414"/>
    </location>
</feature>
<evidence type="ECO:0000256" key="1">
    <source>
        <dbReference type="SAM" id="MobiDB-lite"/>
    </source>
</evidence>
<dbReference type="PANTHER" id="PTHR31286">
    <property type="entry name" value="GLYCINE-RICH CELL WALL STRUCTURAL PROTEIN 1.8-LIKE"/>
    <property type="match status" value="1"/>
</dbReference>
<feature type="domain" description="DUF4283" evidence="2">
    <location>
        <begin position="74"/>
        <end position="157"/>
    </location>
</feature>
<proteinExistence type="predicted"/>
<dbReference type="KEGG" id="crb:17894017"/>
<keyword evidence="4" id="KW-1185">Reference proteome</keyword>
<gene>
    <name evidence="3" type="ORF">CARUB_v10021929mg</name>
</gene>
<dbReference type="InterPro" id="IPR040256">
    <property type="entry name" value="At4g02000-like"/>
</dbReference>
<feature type="region of interest" description="Disordered" evidence="1">
    <location>
        <begin position="444"/>
        <end position="477"/>
    </location>
</feature>
<organism evidence="3 4">
    <name type="scientific">Capsella rubella</name>
    <dbReference type="NCBI Taxonomy" id="81985"/>
    <lineage>
        <taxon>Eukaryota</taxon>
        <taxon>Viridiplantae</taxon>
        <taxon>Streptophyta</taxon>
        <taxon>Embryophyta</taxon>
        <taxon>Tracheophyta</taxon>
        <taxon>Spermatophyta</taxon>
        <taxon>Magnoliopsida</taxon>
        <taxon>eudicotyledons</taxon>
        <taxon>Gunneridae</taxon>
        <taxon>Pentapetalae</taxon>
        <taxon>rosids</taxon>
        <taxon>malvids</taxon>
        <taxon>Brassicales</taxon>
        <taxon>Brassicaceae</taxon>
        <taxon>Camelineae</taxon>
        <taxon>Capsella</taxon>
    </lineage>
</organism>
<dbReference type="InterPro" id="IPR025558">
    <property type="entry name" value="DUF4283"/>
</dbReference>
<dbReference type="Pfam" id="PF14111">
    <property type="entry name" value="DUF4283"/>
    <property type="match status" value="1"/>
</dbReference>
<accession>R0GFF8</accession>
<reference evidence="4" key="1">
    <citation type="journal article" date="2013" name="Nat. Genet.">
        <title>The Capsella rubella genome and the genomic consequences of rapid mating system evolution.</title>
        <authorList>
            <person name="Slotte T."/>
            <person name="Hazzouri K.M."/>
            <person name="Agren J.A."/>
            <person name="Koenig D."/>
            <person name="Maumus F."/>
            <person name="Guo Y.L."/>
            <person name="Steige K."/>
            <person name="Platts A.E."/>
            <person name="Escobar J.S."/>
            <person name="Newman L.K."/>
            <person name="Wang W."/>
            <person name="Mandakova T."/>
            <person name="Vello E."/>
            <person name="Smith L.M."/>
            <person name="Henz S.R."/>
            <person name="Steffen J."/>
            <person name="Takuno S."/>
            <person name="Brandvain Y."/>
            <person name="Coop G."/>
            <person name="Andolfatto P."/>
            <person name="Hu T.T."/>
            <person name="Blanchette M."/>
            <person name="Clark R.M."/>
            <person name="Quesneville H."/>
            <person name="Nordborg M."/>
            <person name="Gaut B.S."/>
            <person name="Lysak M.A."/>
            <person name="Jenkins J."/>
            <person name="Grimwood J."/>
            <person name="Chapman J."/>
            <person name="Prochnik S."/>
            <person name="Shu S."/>
            <person name="Rokhsar D."/>
            <person name="Schmutz J."/>
            <person name="Weigel D."/>
            <person name="Wright S.I."/>
        </authorList>
    </citation>
    <scope>NUCLEOTIDE SEQUENCE [LARGE SCALE GENOMIC DNA]</scope>
    <source>
        <strain evidence="4">cv. Monte Gargano</strain>
    </source>
</reference>
<dbReference type="eggNOG" id="KOG1075">
    <property type="taxonomic scope" value="Eukaryota"/>
</dbReference>
<dbReference type="OrthoDB" id="1100040at2759"/>
<evidence type="ECO:0000313" key="3">
    <source>
        <dbReference type="EMBL" id="EOA34401.1"/>
    </source>
</evidence>
<dbReference type="Proteomes" id="UP000029121">
    <property type="component" value="Unassembled WGS sequence"/>
</dbReference>
<evidence type="ECO:0000259" key="2">
    <source>
        <dbReference type="Pfam" id="PF14111"/>
    </source>
</evidence>
<name>R0GFF8_9BRAS</name>
<dbReference type="AlphaFoldDB" id="R0GFF8"/>
<feature type="compositionally biased region" description="Polar residues" evidence="1">
    <location>
        <begin position="458"/>
        <end position="477"/>
    </location>
</feature>
<feature type="non-terminal residue" evidence="3">
    <location>
        <position position="477"/>
    </location>
</feature>
<evidence type="ECO:0000313" key="4">
    <source>
        <dbReference type="Proteomes" id="UP000029121"/>
    </source>
</evidence>
<protein>
    <recommendedName>
        <fullName evidence="2">DUF4283 domain-containing protein</fullName>
    </recommendedName>
</protein>
<sequence length="477" mass="51828">MTDAGEKGRPPGDPPDKVVSWVSKVTGGEVGGRSAPEKVLNSAFVSERLQVEFPDGEDGEPVITIGSEVLDVMKGLWKQCIIVKVLGRNVAISALSRKLRELWKPNGGMYVLDLPRQCFMIRFDREDEYHAALTGGGAWKVFGSYLLVQDWSPDFNPLRDDIVTTPVWVRLSNIPVIFYQEDILLGIASGLGKPVKVDLTTLHIERARFARICVEVNLSKPLKGSVMISGERYYVAYEGMSNICSGCGVFGHLVHNCPRRPVEPVVEQPIVAPPQVINQQGDGFTAVRRPGRNTSAPADKVVFAAGGISERNLRINSGNGNKEIMTISNKFGSLVEDTIASGLREVVISNEENKENEGITQGGNQGKSVTQDRAAGGGFGKKKKGQREALKETKVGSNKPNEFNGPRPKVIKNRPTRGLVFGSQRKDGDLAVSGKRLRVEEGFVGRPGGVFTPESGDRLSTSSLTDMNPTSTEASRE</sequence>
<dbReference type="PANTHER" id="PTHR31286:SF99">
    <property type="entry name" value="DUF4283 DOMAIN-CONTAINING PROTEIN"/>
    <property type="match status" value="1"/>
</dbReference>
<dbReference type="EMBL" id="KB870806">
    <property type="protein sequence ID" value="EOA34401.1"/>
    <property type="molecule type" value="Genomic_DNA"/>
</dbReference>